<evidence type="ECO:0000259" key="3">
    <source>
        <dbReference type="Pfam" id="PF09186"/>
    </source>
</evidence>
<dbReference type="PANTHER" id="PTHR16301">
    <property type="entry name" value="IMPACT-RELATED"/>
    <property type="match status" value="1"/>
</dbReference>
<dbReference type="GO" id="GO:0006446">
    <property type="term" value="P:regulation of translational initiation"/>
    <property type="evidence" value="ECO:0007669"/>
    <property type="project" value="TreeGrafter"/>
</dbReference>
<dbReference type="EMBL" id="FUZT01000005">
    <property type="protein sequence ID" value="SKC70514.1"/>
    <property type="molecule type" value="Genomic_DNA"/>
</dbReference>
<name>A0A1T5L3I8_9FIRM</name>
<dbReference type="GO" id="GO:0005737">
    <property type="term" value="C:cytoplasm"/>
    <property type="evidence" value="ECO:0007669"/>
    <property type="project" value="TreeGrafter"/>
</dbReference>
<dbReference type="AlphaFoldDB" id="A0A1T5L3I8"/>
<dbReference type="RefSeq" id="WP_079491978.1">
    <property type="nucleotide sequence ID" value="NZ_FUZT01000005.1"/>
</dbReference>
<dbReference type="InterPro" id="IPR015269">
    <property type="entry name" value="UPF0029_Impact_C"/>
</dbReference>
<dbReference type="Gene3D" id="3.30.230.30">
    <property type="entry name" value="Impact, N-terminal domain"/>
    <property type="match status" value="1"/>
</dbReference>
<dbReference type="PROSITE" id="PS00910">
    <property type="entry name" value="UPF0029"/>
    <property type="match status" value="1"/>
</dbReference>
<dbReference type="Proteomes" id="UP000190285">
    <property type="component" value="Unassembled WGS sequence"/>
</dbReference>
<proteinExistence type="inferred from homology"/>
<protein>
    <submittedName>
        <fullName evidence="4">Uncharacterized protein, YigZ family</fullName>
    </submittedName>
</protein>
<accession>A0A1T5L3I8</accession>
<dbReference type="PANTHER" id="PTHR16301:SF20">
    <property type="entry name" value="IMPACT FAMILY MEMBER YIGZ"/>
    <property type="match status" value="1"/>
</dbReference>
<dbReference type="STRING" id="36842.SAMN02194393_02454"/>
<comment type="similarity">
    <text evidence="1">Belongs to the IMPACT family.</text>
</comment>
<reference evidence="4 5" key="1">
    <citation type="submission" date="2017-02" db="EMBL/GenBank/DDBJ databases">
        <authorList>
            <person name="Peterson S.W."/>
        </authorList>
    </citation>
    <scope>NUCLEOTIDE SEQUENCE [LARGE SCALE GENOMIC DNA]</scope>
    <source>
        <strain evidence="4 5">M1</strain>
    </source>
</reference>
<evidence type="ECO:0000313" key="5">
    <source>
        <dbReference type="Proteomes" id="UP000190285"/>
    </source>
</evidence>
<organism evidence="4 5">
    <name type="scientific">Maledivibacter halophilus</name>
    <dbReference type="NCBI Taxonomy" id="36842"/>
    <lineage>
        <taxon>Bacteria</taxon>
        <taxon>Bacillati</taxon>
        <taxon>Bacillota</taxon>
        <taxon>Clostridia</taxon>
        <taxon>Peptostreptococcales</taxon>
        <taxon>Caminicellaceae</taxon>
        <taxon>Maledivibacter</taxon>
    </lineage>
</organism>
<evidence type="ECO:0000313" key="4">
    <source>
        <dbReference type="EMBL" id="SKC70514.1"/>
    </source>
</evidence>
<dbReference type="InterPro" id="IPR036956">
    <property type="entry name" value="Impact_N_sf"/>
</dbReference>
<dbReference type="SUPFAM" id="SSF54980">
    <property type="entry name" value="EF-G C-terminal domain-like"/>
    <property type="match status" value="1"/>
</dbReference>
<evidence type="ECO:0000256" key="1">
    <source>
        <dbReference type="ARBA" id="ARBA00007665"/>
    </source>
</evidence>
<feature type="domain" description="Impact N-terminal" evidence="2">
    <location>
        <begin position="20"/>
        <end position="124"/>
    </location>
</feature>
<dbReference type="Pfam" id="PF09186">
    <property type="entry name" value="DUF1949"/>
    <property type="match status" value="1"/>
</dbReference>
<dbReference type="InterPro" id="IPR023582">
    <property type="entry name" value="Impact"/>
</dbReference>
<dbReference type="InterPro" id="IPR015796">
    <property type="entry name" value="Impact_YigZ-like"/>
</dbReference>
<dbReference type="InterPro" id="IPR035647">
    <property type="entry name" value="EFG_III/V"/>
</dbReference>
<evidence type="ECO:0000259" key="2">
    <source>
        <dbReference type="Pfam" id="PF01205"/>
    </source>
</evidence>
<keyword evidence="5" id="KW-1185">Reference proteome</keyword>
<dbReference type="SUPFAM" id="SSF54211">
    <property type="entry name" value="Ribosomal protein S5 domain 2-like"/>
    <property type="match status" value="1"/>
</dbReference>
<dbReference type="OrthoDB" id="9813771at2"/>
<dbReference type="InterPro" id="IPR020568">
    <property type="entry name" value="Ribosomal_Su5_D2-typ_SF"/>
</dbReference>
<gene>
    <name evidence="4" type="ORF">SAMN02194393_02454</name>
</gene>
<feature type="domain" description="UPF0029" evidence="3">
    <location>
        <begin position="140"/>
        <end position="195"/>
    </location>
</feature>
<dbReference type="Pfam" id="PF01205">
    <property type="entry name" value="Impact_N"/>
    <property type="match status" value="1"/>
</dbReference>
<dbReference type="InterPro" id="IPR001498">
    <property type="entry name" value="Impact_N"/>
</dbReference>
<sequence length="216" mass="24418">MTKDYKTVLEYGEAEEIINKSKFIGYAKPVTSEEEAVQFIEEVKKKHWNATHNVPVYLVGDNNEIQRYSDDGEPSGTAGVPILEMLKKEEIKNVVIVVTRYYGGIKLGTGGLVRAYTSAAKLAIKEAKVVEKVINNQYLIRIDYTLHGKIQNELINGEYIIKDTIYDDKVNIYVYCKPHESHRLVSKITDISSGKADIQEKDEVYLTILDGKVIDA</sequence>
<dbReference type="InterPro" id="IPR020569">
    <property type="entry name" value="UPF0029_Impact_CS"/>
</dbReference>
<dbReference type="NCBIfam" id="TIGR00257">
    <property type="entry name" value="IMPACT_YIGZ"/>
    <property type="match status" value="1"/>
</dbReference>